<organism evidence="1 2">
    <name type="scientific">Comamonas avium</name>
    <dbReference type="NCBI Taxonomy" id="2762231"/>
    <lineage>
        <taxon>Bacteria</taxon>
        <taxon>Pseudomonadati</taxon>
        <taxon>Pseudomonadota</taxon>
        <taxon>Betaproteobacteria</taxon>
        <taxon>Burkholderiales</taxon>
        <taxon>Comamonadaceae</taxon>
        <taxon>Comamonas</taxon>
    </lineage>
</organism>
<comment type="caution">
    <text evidence="1">The sequence shown here is derived from an EMBL/GenBank/DDBJ whole genome shotgun (WGS) entry which is preliminary data.</text>
</comment>
<reference evidence="1 2" key="1">
    <citation type="submission" date="2020-08" db="EMBL/GenBank/DDBJ databases">
        <title>A Genomic Blueprint of the Chicken Gut Microbiome.</title>
        <authorList>
            <person name="Gilroy R."/>
            <person name="Ravi A."/>
            <person name="Getino M."/>
            <person name="Pursley I."/>
            <person name="Horton D.L."/>
            <person name="Alikhan N.-F."/>
            <person name="Baker D."/>
            <person name="Gharbi K."/>
            <person name="Hall N."/>
            <person name="Watson M."/>
            <person name="Adriaenssens E.M."/>
            <person name="Foster-Nyarko E."/>
            <person name="Jarju S."/>
            <person name="Secka A."/>
            <person name="Antonio M."/>
            <person name="Oren A."/>
            <person name="Chaudhuri R."/>
            <person name="La Ragione R.M."/>
            <person name="Hildebrand F."/>
            <person name="Pallen M.J."/>
        </authorList>
    </citation>
    <scope>NUCLEOTIDE SEQUENCE [LARGE SCALE GENOMIC DNA]</scope>
    <source>
        <strain evidence="1 2">Sa2CVA6</strain>
    </source>
</reference>
<accession>A0ABR8SA36</accession>
<dbReference type="RefSeq" id="WP_191722656.1">
    <property type="nucleotide sequence ID" value="NZ_JACSQK010000003.1"/>
</dbReference>
<sequence length="98" mass="10712">MFQPKQRSYALEMFGSDQSYILQARSPINRVEPVTKNGGEALLVAVLNPSNAASSFISLPKEGENKNAEHLQQEIAFRIGVAGRGFLGNTMFAAQLKD</sequence>
<evidence type="ECO:0000313" key="2">
    <source>
        <dbReference type="Proteomes" id="UP000634919"/>
    </source>
</evidence>
<protein>
    <submittedName>
        <fullName evidence="1">Uncharacterized protein</fullName>
    </submittedName>
</protein>
<proteinExistence type="predicted"/>
<dbReference type="EMBL" id="JACSQK010000003">
    <property type="protein sequence ID" value="MBD7960259.1"/>
    <property type="molecule type" value="Genomic_DNA"/>
</dbReference>
<keyword evidence="2" id="KW-1185">Reference proteome</keyword>
<name>A0ABR8SA36_9BURK</name>
<evidence type="ECO:0000313" key="1">
    <source>
        <dbReference type="EMBL" id="MBD7960259.1"/>
    </source>
</evidence>
<gene>
    <name evidence="1" type="ORF">H9646_07165</name>
</gene>
<dbReference type="Proteomes" id="UP000634919">
    <property type="component" value="Unassembled WGS sequence"/>
</dbReference>